<accession>A8XEI2</accession>
<dbReference type="CTD" id="8588359"/>
<evidence type="ECO:0000313" key="2">
    <source>
        <dbReference type="EMBL" id="CAP31117.1"/>
    </source>
</evidence>
<dbReference type="WormBase" id="CBG12080">
    <property type="protein sequence ID" value="CBP44593"/>
    <property type="gene ID" value="WBGene00033085"/>
</dbReference>
<name>A8XEI2_CAEBR</name>
<dbReference type="EMBL" id="HE601540">
    <property type="protein sequence ID" value="CAP31117.1"/>
    <property type="molecule type" value="Genomic_DNA"/>
</dbReference>
<feature type="region of interest" description="Disordered" evidence="1">
    <location>
        <begin position="23"/>
        <end position="49"/>
    </location>
</feature>
<evidence type="ECO:0000313" key="3">
    <source>
        <dbReference type="Proteomes" id="UP000008549"/>
    </source>
</evidence>
<reference evidence="2 3" key="2">
    <citation type="journal article" date="2011" name="PLoS Genet.">
        <title>Caenorhabditis briggsae recombinant inbred line genotypes reveal inter-strain incompatibility and the evolution of recombination.</title>
        <authorList>
            <person name="Ross J.A."/>
            <person name="Koboldt D.C."/>
            <person name="Staisch J.E."/>
            <person name="Chamberlin H.M."/>
            <person name="Gupta B.P."/>
            <person name="Miller R.D."/>
            <person name="Baird S.E."/>
            <person name="Haag E.S."/>
        </authorList>
    </citation>
    <scope>NUCLEOTIDE SEQUENCE [LARGE SCALE GENOMIC DNA]</scope>
    <source>
        <strain evidence="2 3">AF16</strain>
    </source>
</reference>
<evidence type="ECO:0000313" key="4">
    <source>
        <dbReference type="WormBase" id="CBG12080"/>
    </source>
</evidence>
<organism evidence="2 3">
    <name type="scientific">Caenorhabditis briggsae</name>
    <dbReference type="NCBI Taxonomy" id="6238"/>
    <lineage>
        <taxon>Eukaryota</taxon>
        <taxon>Metazoa</taxon>
        <taxon>Ecdysozoa</taxon>
        <taxon>Nematoda</taxon>
        <taxon>Chromadorea</taxon>
        <taxon>Rhabditida</taxon>
        <taxon>Rhabditina</taxon>
        <taxon>Rhabditomorpha</taxon>
        <taxon>Rhabditoidea</taxon>
        <taxon>Rhabditidae</taxon>
        <taxon>Peloderinae</taxon>
        <taxon>Caenorhabditis</taxon>
    </lineage>
</organism>
<evidence type="ECO:0000256" key="1">
    <source>
        <dbReference type="SAM" id="MobiDB-lite"/>
    </source>
</evidence>
<dbReference type="Proteomes" id="UP000008549">
    <property type="component" value="Unassembled WGS sequence"/>
</dbReference>
<dbReference type="GeneID" id="8588359"/>
<protein>
    <submittedName>
        <fullName evidence="2">Protein CBG12080</fullName>
    </submittedName>
</protein>
<dbReference type="AlphaFoldDB" id="A8XEI2"/>
<proteinExistence type="predicted"/>
<dbReference type="RefSeq" id="XP_002646362.1">
    <property type="nucleotide sequence ID" value="XM_002646316.1"/>
</dbReference>
<dbReference type="KEGG" id="cbr:CBG_12080"/>
<sequence length="224" mass="25674">MAVFVLRRFQMVGRRTVANKKNRATVDDDDNMREGDSDADAGNESGMDKNHWDDDGGVLMFVERVEKNEGVTLLTNTNVYNTGKKGDPKMDVWTKRRIGIDKLVSSDEFCLARRRQMSQHQKPARDETNCNCCNSSCSRCWKVGKSWIGTEGKPLWRREGKTSDRGEIMKIEKLVSDQQRGIFQVKYVSWGQYVKNGTLFSYFSGQRHEAKPEINEAGEEEEET</sequence>
<keyword evidence="3" id="KW-1185">Reference proteome</keyword>
<gene>
    <name evidence="2 4" type="ORF">CBG12080</name>
    <name evidence="2" type="ORF">CBG_12080</name>
</gene>
<dbReference type="HOGENOM" id="CLU_1236013_0_0_1"/>
<feature type="compositionally biased region" description="Acidic residues" evidence="1">
    <location>
        <begin position="27"/>
        <end position="41"/>
    </location>
</feature>
<reference evidence="2 3" key="1">
    <citation type="journal article" date="2003" name="PLoS Biol.">
        <title>The genome sequence of Caenorhabditis briggsae: a platform for comparative genomics.</title>
        <authorList>
            <person name="Stein L.D."/>
            <person name="Bao Z."/>
            <person name="Blasiar D."/>
            <person name="Blumenthal T."/>
            <person name="Brent M.R."/>
            <person name="Chen N."/>
            <person name="Chinwalla A."/>
            <person name="Clarke L."/>
            <person name="Clee C."/>
            <person name="Coghlan A."/>
            <person name="Coulson A."/>
            <person name="D'Eustachio P."/>
            <person name="Fitch D.H."/>
            <person name="Fulton L.A."/>
            <person name="Fulton R.E."/>
            <person name="Griffiths-Jones S."/>
            <person name="Harris T.W."/>
            <person name="Hillier L.W."/>
            <person name="Kamath R."/>
            <person name="Kuwabara P.E."/>
            <person name="Mardis E.R."/>
            <person name="Marra M.A."/>
            <person name="Miner T.L."/>
            <person name="Minx P."/>
            <person name="Mullikin J.C."/>
            <person name="Plumb R.W."/>
            <person name="Rogers J."/>
            <person name="Schein J.E."/>
            <person name="Sohrmann M."/>
            <person name="Spieth J."/>
            <person name="Stajich J.E."/>
            <person name="Wei C."/>
            <person name="Willey D."/>
            <person name="Wilson R.K."/>
            <person name="Durbin R."/>
            <person name="Waterston R.H."/>
        </authorList>
    </citation>
    <scope>NUCLEOTIDE SEQUENCE [LARGE SCALE GENOMIC DNA]</scope>
    <source>
        <strain evidence="2 3">AF16</strain>
    </source>
</reference>
<dbReference type="InParanoid" id="A8XEI2"/>